<feature type="domain" description="Fibronectin type-III" evidence="2">
    <location>
        <begin position="1"/>
        <end position="91"/>
    </location>
</feature>
<keyword evidence="1" id="KW-0812">Transmembrane</keyword>
<accession>A0ABN8EUC0</accession>
<reference evidence="3" key="1">
    <citation type="submission" date="2021-12" db="EMBL/GenBank/DDBJ databases">
        <authorList>
            <person name="Rodrigo-Torres L."/>
            <person name="Arahal R. D."/>
            <person name="Lucena T."/>
        </authorList>
    </citation>
    <scope>NUCLEOTIDE SEQUENCE</scope>
    <source>
        <strain evidence="3">CECT 8858</strain>
    </source>
</reference>
<evidence type="ECO:0000313" key="3">
    <source>
        <dbReference type="EMBL" id="CAH0996193.1"/>
    </source>
</evidence>
<gene>
    <name evidence="3" type="ORF">EMA8858_02323</name>
</gene>
<dbReference type="Gene3D" id="2.60.40.10">
    <property type="entry name" value="Immunoglobulins"/>
    <property type="match status" value="1"/>
</dbReference>
<feature type="transmembrane region" description="Helical" evidence="1">
    <location>
        <begin position="112"/>
        <end position="130"/>
    </location>
</feature>
<organism evidence="3 4">
    <name type="scientific">Emticicia aquatica</name>
    <dbReference type="NCBI Taxonomy" id="1681835"/>
    <lineage>
        <taxon>Bacteria</taxon>
        <taxon>Pseudomonadati</taxon>
        <taxon>Bacteroidota</taxon>
        <taxon>Cytophagia</taxon>
        <taxon>Cytophagales</taxon>
        <taxon>Leadbetterellaceae</taxon>
        <taxon>Emticicia</taxon>
    </lineage>
</organism>
<proteinExistence type="predicted"/>
<sequence length="138" mass="15572">MTATTITELTSSSFRITWSLNEDPNVTVRTLYLYEGQTTNQVYRIPNVSTSGSQMFTDLKPDVEYISQIVTEYENSQTASVDTSFTRTLPLQESVTEPKITSSRSQTSDNRVLWIISGFVLFMGLLIAILSREKEELA</sequence>
<dbReference type="SUPFAM" id="SSF49265">
    <property type="entry name" value="Fibronectin type III"/>
    <property type="match status" value="1"/>
</dbReference>
<dbReference type="InterPro" id="IPR036116">
    <property type="entry name" value="FN3_sf"/>
</dbReference>
<evidence type="ECO:0000259" key="2">
    <source>
        <dbReference type="PROSITE" id="PS50853"/>
    </source>
</evidence>
<comment type="caution">
    <text evidence="3">The sequence shown here is derived from an EMBL/GenBank/DDBJ whole genome shotgun (WGS) entry which is preliminary data.</text>
</comment>
<protein>
    <recommendedName>
        <fullName evidence="2">Fibronectin type-III domain-containing protein</fullName>
    </recommendedName>
</protein>
<dbReference type="InterPro" id="IPR013783">
    <property type="entry name" value="Ig-like_fold"/>
</dbReference>
<name>A0ABN8EUC0_9BACT</name>
<keyword evidence="1" id="KW-0472">Membrane</keyword>
<evidence type="ECO:0000313" key="4">
    <source>
        <dbReference type="Proteomes" id="UP000837932"/>
    </source>
</evidence>
<dbReference type="Proteomes" id="UP000837932">
    <property type="component" value="Unassembled WGS sequence"/>
</dbReference>
<dbReference type="EMBL" id="CAKLPY010000002">
    <property type="protein sequence ID" value="CAH0996193.1"/>
    <property type="molecule type" value="Genomic_DNA"/>
</dbReference>
<dbReference type="InterPro" id="IPR003961">
    <property type="entry name" value="FN3_dom"/>
</dbReference>
<evidence type="ECO:0000256" key="1">
    <source>
        <dbReference type="SAM" id="Phobius"/>
    </source>
</evidence>
<dbReference type="RefSeq" id="WP_238806759.1">
    <property type="nucleotide sequence ID" value="NZ_CAKLPY010000002.1"/>
</dbReference>
<keyword evidence="1" id="KW-1133">Transmembrane helix</keyword>
<keyword evidence="4" id="KW-1185">Reference proteome</keyword>
<dbReference type="PROSITE" id="PS50853">
    <property type="entry name" value="FN3"/>
    <property type="match status" value="1"/>
</dbReference>